<evidence type="ECO:0000313" key="1">
    <source>
        <dbReference type="EMBL" id="KAJ7647528.1"/>
    </source>
</evidence>
<dbReference type="Proteomes" id="UP001221142">
    <property type="component" value="Unassembled WGS sequence"/>
</dbReference>
<protein>
    <recommendedName>
        <fullName evidence="3">F-box domain-containing protein</fullName>
    </recommendedName>
</protein>
<evidence type="ECO:0000313" key="2">
    <source>
        <dbReference type="Proteomes" id="UP001221142"/>
    </source>
</evidence>
<dbReference type="EMBL" id="JARKIF010000002">
    <property type="protein sequence ID" value="KAJ7647528.1"/>
    <property type="molecule type" value="Genomic_DNA"/>
</dbReference>
<sequence length="431" mass="48328">MGWISRFFKLLLRRTTPDDASLSDGESTLVDYPAVCKIKCLSDSELSKIFLFSKDQAPDVPVERSISQVEHRWRAIALACPSLWTGIDVDSTEQFQWYCKHSADRLLDVRLWLSQENWESGLLAAVLEELPRLRLLAIRADFSEADAALHDACARLSAPQLAHLSLILLAQPPRTLDLVEIQSRAPLIFNGGVPNLKVLRVQHTELKQPLLPPLRGITTLHLEEYICAPMSFTCFQSMLAELPSLAHLSLYGDVVATWPAPGTLHLPTLRSLRSAATPNWGRMLLALDAPLLDSLVLKDLSSTGLPPNLFGSTETLSLGAIRTLTLDGVFGWRLLASLFCEIGRVRELWLVNCNADEALRLLEGQDLLPENLMVHRVHDTVALDSIHSKGVAIRIHRDMAWFHLQAERWSQLVPWPEQTDCEADDLFMHLK</sequence>
<dbReference type="Gene3D" id="3.80.10.10">
    <property type="entry name" value="Ribonuclease Inhibitor"/>
    <property type="match status" value="1"/>
</dbReference>
<accession>A0AAD7CFZ6</accession>
<keyword evidence="2" id="KW-1185">Reference proteome</keyword>
<gene>
    <name evidence="1" type="ORF">FB45DRAFT_893669</name>
</gene>
<evidence type="ECO:0008006" key="3">
    <source>
        <dbReference type="Google" id="ProtNLM"/>
    </source>
</evidence>
<dbReference type="SUPFAM" id="SSF52047">
    <property type="entry name" value="RNI-like"/>
    <property type="match status" value="1"/>
</dbReference>
<dbReference type="AlphaFoldDB" id="A0AAD7CFZ6"/>
<name>A0AAD7CFZ6_9AGAR</name>
<comment type="caution">
    <text evidence="1">The sequence shown here is derived from an EMBL/GenBank/DDBJ whole genome shotgun (WGS) entry which is preliminary data.</text>
</comment>
<proteinExistence type="predicted"/>
<reference evidence="1" key="1">
    <citation type="submission" date="2023-03" db="EMBL/GenBank/DDBJ databases">
        <title>Massive genome expansion in bonnet fungi (Mycena s.s.) driven by repeated elements and novel gene families across ecological guilds.</title>
        <authorList>
            <consortium name="Lawrence Berkeley National Laboratory"/>
            <person name="Harder C.B."/>
            <person name="Miyauchi S."/>
            <person name="Viragh M."/>
            <person name="Kuo A."/>
            <person name="Thoen E."/>
            <person name="Andreopoulos B."/>
            <person name="Lu D."/>
            <person name="Skrede I."/>
            <person name="Drula E."/>
            <person name="Henrissat B."/>
            <person name="Morin E."/>
            <person name="Kohler A."/>
            <person name="Barry K."/>
            <person name="LaButti K."/>
            <person name="Morin E."/>
            <person name="Salamov A."/>
            <person name="Lipzen A."/>
            <person name="Mereny Z."/>
            <person name="Hegedus B."/>
            <person name="Baldrian P."/>
            <person name="Stursova M."/>
            <person name="Weitz H."/>
            <person name="Taylor A."/>
            <person name="Grigoriev I.V."/>
            <person name="Nagy L.G."/>
            <person name="Martin F."/>
            <person name="Kauserud H."/>
        </authorList>
    </citation>
    <scope>NUCLEOTIDE SEQUENCE</scope>
    <source>
        <strain evidence="1">9284</strain>
    </source>
</reference>
<organism evidence="1 2">
    <name type="scientific">Roridomyces roridus</name>
    <dbReference type="NCBI Taxonomy" id="1738132"/>
    <lineage>
        <taxon>Eukaryota</taxon>
        <taxon>Fungi</taxon>
        <taxon>Dikarya</taxon>
        <taxon>Basidiomycota</taxon>
        <taxon>Agaricomycotina</taxon>
        <taxon>Agaricomycetes</taxon>
        <taxon>Agaricomycetidae</taxon>
        <taxon>Agaricales</taxon>
        <taxon>Marasmiineae</taxon>
        <taxon>Mycenaceae</taxon>
        <taxon>Roridomyces</taxon>
    </lineage>
</organism>
<dbReference type="InterPro" id="IPR032675">
    <property type="entry name" value="LRR_dom_sf"/>
</dbReference>